<protein>
    <submittedName>
        <fullName evidence="2">GNAT family N-acetyltransferase</fullName>
    </submittedName>
</protein>
<accession>A0ABU8HCA8</accession>
<feature type="domain" description="N-acetyltransferase" evidence="1">
    <location>
        <begin position="1"/>
        <end position="154"/>
    </location>
</feature>
<dbReference type="SUPFAM" id="SSF55729">
    <property type="entry name" value="Acyl-CoA N-acyltransferases (Nat)"/>
    <property type="match status" value="1"/>
</dbReference>
<proteinExistence type="predicted"/>
<dbReference type="InterPro" id="IPR016181">
    <property type="entry name" value="Acyl_CoA_acyltransferase"/>
</dbReference>
<dbReference type="RefSeq" id="WP_336586347.1">
    <property type="nucleotide sequence ID" value="NZ_JBBAXC010000005.1"/>
</dbReference>
<dbReference type="EMBL" id="JBBAXC010000005">
    <property type="protein sequence ID" value="MEI5906905.1"/>
    <property type="molecule type" value="Genomic_DNA"/>
</dbReference>
<dbReference type="Gene3D" id="3.40.630.30">
    <property type="match status" value="1"/>
</dbReference>
<gene>
    <name evidence="2" type="ORF">WAK64_07510</name>
</gene>
<evidence type="ECO:0000259" key="1">
    <source>
        <dbReference type="PROSITE" id="PS51186"/>
    </source>
</evidence>
<comment type="caution">
    <text evidence="2">The sequence shown here is derived from an EMBL/GenBank/DDBJ whole genome shotgun (WGS) entry which is preliminary data.</text>
</comment>
<dbReference type="CDD" id="cd04301">
    <property type="entry name" value="NAT_SF"/>
    <property type="match status" value="1"/>
</dbReference>
<dbReference type="Pfam" id="PF00583">
    <property type="entry name" value="Acetyltransf_1"/>
    <property type="match status" value="1"/>
</dbReference>
<organism evidence="2 3">
    <name type="scientific">Bacillus spongiae</name>
    <dbReference type="NCBI Taxonomy" id="2683610"/>
    <lineage>
        <taxon>Bacteria</taxon>
        <taxon>Bacillati</taxon>
        <taxon>Bacillota</taxon>
        <taxon>Bacilli</taxon>
        <taxon>Bacillales</taxon>
        <taxon>Bacillaceae</taxon>
        <taxon>Bacillus</taxon>
    </lineage>
</organism>
<name>A0ABU8HCA8_9BACI</name>
<keyword evidence="3" id="KW-1185">Reference proteome</keyword>
<evidence type="ECO:0000313" key="3">
    <source>
        <dbReference type="Proteomes" id="UP001312865"/>
    </source>
</evidence>
<dbReference type="Proteomes" id="UP001312865">
    <property type="component" value="Unassembled WGS sequence"/>
</dbReference>
<sequence>MHFVPIDVQKHQKYVLPFRRDSFIVSFGTDKGLGDEKEYLEWLLVKSRQFPEGFVLVLENDIPIGQVELTIKEYKGKVIGYVNLYYLVPEKRKLGFGKKLHQYAMTFFNKNGVSEYHLRVSPNNSTALAFYKNMGMEELYTEFDGSVIRMKGNI</sequence>
<reference evidence="2 3" key="1">
    <citation type="journal article" date="2018" name="J. Microbiol.">
        <title>Bacillus spongiae sp. nov., isolated from sponge of Jeju Island.</title>
        <authorList>
            <person name="Lee G.E."/>
            <person name="Im W.T."/>
            <person name="Park J.S."/>
        </authorList>
    </citation>
    <scope>NUCLEOTIDE SEQUENCE [LARGE SCALE GENOMIC DNA]</scope>
    <source>
        <strain evidence="2 3">135PIL107-10</strain>
    </source>
</reference>
<evidence type="ECO:0000313" key="2">
    <source>
        <dbReference type="EMBL" id="MEI5906905.1"/>
    </source>
</evidence>
<dbReference type="PROSITE" id="PS51186">
    <property type="entry name" value="GNAT"/>
    <property type="match status" value="1"/>
</dbReference>
<dbReference type="InterPro" id="IPR000182">
    <property type="entry name" value="GNAT_dom"/>
</dbReference>